<dbReference type="PANTHER" id="PTHR43684">
    <property type="match status" value="1"/>
</dbReference>
<dbReference type="Gene3D" id="3.90.226.10">
    <property type="entry name" value="2-enoyl-CoA Hydratase, Chain A, domain 1"/>
    <property type="match status" value="1"/>
</dbReference>
<dbReference type="STRING" id="1129794.C427_3943"/>
<dbReference type="KEGG" id="gps:C427_3943"/>
<dbReference type="AlphaFoldDB" id="M4RTS4"/>
<dbReference type="InterPro" id="IPR029045">
    <property type="entry name" value="ClpP/crotonase-like_dom_sf"/>
</dbReference>
<gene>
    <name evidence="4" type="ORF">C427_3943</name>
</gene>
<dbReference type="InterPro" id="IPR051053">
    <property type="entry name" value="ECH/Chromodomain_protein"/>
</dbReference>
<organism evidence="4 5">
    <name type="scientific">Paraglaciecola psychrophila 170</name>
    <dbReference type="NCBI Taxonomy" id="1129794"/>
    <lineage>
        <taxon>Bacteria</taxon>
        <taxon>Pseudomonadati</taxon>
        <taxon>Pseudomonadota</taxon>
        <taxon>Gammaproteobacteria</taxon>
        <taxon>Alteromonadales</taxon>
        <taxon>Alteromonadaceae</taxon>
        <taxon>Paraglaciecola</taxon>
    </lineage>
</organism>
<evidence type="ECO:0000256" key="2">
    <source>
        <dbReference type="ARBA" id="ARBA00023140"/>
    </source>
</evidence>
<evidence type="ECO:0000313" key="4">
    <source>
        <dbReference type="EMBL" id="AGH46048.1"/>
    </source>
</evidence>
<protein>
    <recommendedName>
        <fullName evidence="6">Enoyl-CoA hydratase/isomerase</fullName>
    </recommendedName>
</protein>
<dbReference type="Pfam" id="PF00378">
    <property type="entry name" value="ECH_1"/>
    <property type="match status" value="1"/>
</dbReference>
<dbReference type="eggNOG" id="COG1024">
    <property type="taxonomic scope" value="Bacteria"/>
</dbReference>
<dbReference type="Proteomes" id="UP000011864">
    <property type="component" value="Chromosome"/>
</dbReference>
<comment type="subcellular location">
    <subcellularLocation>
        <location evidence="1">Peroxisome</location>
    </subcellularLocation>
</comment>
<sequence>MTRVPFLNYLNLSENSFTYIQSSLKAGVLTIMMNKPKKLNGWTTEMMEAFATAFENAAKDEPTKAVIFTGAGDYYSAGVNLGGTLKLMAPKKLHKLIVEHNQKLFDRFLAFPKPILIAINGPAIGASVTSATLCDAIIAADTSTYSTPFAALGITPEGCSSIQFATLLGEKNAQRMLGNEGWKPNAEEALEAGLVQWVVPKDQLQAEAQKIAQEWVTHGRSRKILGGIALSELQAVNERESIMLANRFLGADFLRGQFTFLWRKKKHIQSIVFLILWLLRPLWKHFL</sequence>
<accession>M4RTS4</accession>
<evidence type="ECO:0000256" key="3">
    <source>
        <dbReference type="ARBA" id="ARBA00023235"/>
    </source>
</evidence>
<evidence type="ECO:0000256" key="1">
    <source>
        <dbReference type="ARBA" id="ARBA00004275"/>
    </source>
</evidence>
<dbReference type="GO" id="GO:0004165">
    <property type="term" value="F:delta(3)-delta(2)-enoyl-CoA isomerase activity"/>
    <property type="evidence" value="ECO:0007669"/>
    <property type="project" value="UniProtKB-ARBA"/>
</dbReference>
<dbReference type="InterPro" id="IPR001753">
    <property type="entry name" value="Enoyl-CoA_hydra/iso"/>
</dbReference>
<keyword evidence="5" id="KW-1185">Reference proteome</keyword>
<name>M4RTS4_9ALTE</name>
<dbReference type="RefSeq" id="WP_015431088.1">
    <property type="nucleotide sequence ID" value="NC_020514.1"/>
</dbReference>
<dbReference type="PATRIC" id="fig|1129794.4.peg.3927"/>
<keyword evidence="2" id="KW-0576">Peroxisome</keyword>
<dbReference type="EMBL" id="CP003837">
    <property type="protein sequence ID" value="AGH46048.1"/>
    <property type="molecule type" value="Genomic_DNA"/>
</dbReference>
<dbReference type="SUPFAM" id="SSF52096">
    <property type="entry name" value="ClpP/crotonase"/>
    <property type="match status" value="1"/>
</dbReference>
<dbReference type="PANTHER" id="PTHR43684:SF1">
    <property type="entry name" value="ENOYL-COA DELTA ISOMERASE 2"/>
    <property type="match status" value="1"/>
</dbReference>
<evidence type="ECO:0000313" key="5">
    <source>
        <dbReference type="Proteomes" id="UP000011864"/>
    </source>
</evidence>
<dbReference type="HOGENOM" id="CLU_009834_7_2_6"/>
<dbReference type="CDD" id="cd06558">
    <property type="entry name" value="crotonase-like"/>
    <property type="match status" value="1"/>
</dbReference>
<proteinExistence type="predicted"/>
<reference evidence="4 5" key="1">
    <citation type="journal article" date="2013" name="Genome Announc.">
        <title>Complete Genome Sequence of Glaciecola psychrophila Strain 170T.</title>
        <authorList>
            <person name="Yin J."/>
            <person name="Chen J."/>
            <person name="Liu G."/>
            <person name="Yu Y."/>
            <person name="Song L."/>
            <person name="Wang X."/>
            <person name="Qu X."/>
        </authorList>
    </citation>
    <scope>NUCLEOTIDE SEQUENCE [LARGE SCALE GENOMIC DNA]</scope>
    <source>
        <strain evidence="4 5">170</strain>
    </source>
</reference>
<evidence type="ECO:0008006" key="6">
    <source>
        <dbReference type="Google" id="ProtNLM"/>
    </source>
</evidence>
<keyword evidence="3" id="KW-0413">Isomerase</keyword>